<accession>A0ABR0I0U0</accession>
<reference evidence="2 3" key="1">
    <citation type="journal article" date="2023" name="bioRxiv">
        <title>High-quality genome assemblies of four members of thePodospora anserinaspecies complex.</title>
        <authorList>
            <person name="Ament-Velasquez S.L."/>
            <person name="Vogan A.A."/>
            <person name="Wallerman O."/>
            <person name="Hartmann F."/>
            <person name="Gautier V."/>
            <person name="Silar P."/>
            <person name="Giraud T."/>
            <person name="Johannesson H."/>
        </authorList>
    </citation>
    <scope>NUCLEOTIDE SEQUENCE [LARGE SCALE GENOMIC DNA]</scope>
    <source>
        <strain evidence="2 3">CBS 411.78</strain>
    </source>
</reference>
<evidence type="ECO:0000256" key="1">
    <source>
        <dbReference type="SAM" id="Coils"/>
    </source>
</evidence>
<organism evidence="2 3">
    <name type="scientific">Podospora pseudopauciseta</name>
    <dbReference type="NCBI Taxonomy" id="2093780"/>
    <lineage>
        <taxon>Eukaryota</taxon>
        <taxon>Fungi</taxon>
        <taxon>Dikarya</taxon>
        <taxon>Ascomycota</taxon>
        <taxon>Pezizomycotina</taxon>
        <taxon>Sordariomycetes</taxon>
        <taxon>Sordariomycetidae</taxon>
        <taxon>Sordariales</taxon>
        <taxon>Podosporaceae</taxon>
        <taxon>Podospora</taxon>
    </lineage>
</organism>
<dbReference type="InterPro" id="IPR050829">
    <property type="entry name" value="CorA_MIT"/>
</dbReference>
<dbReference type="Proteomes" id="UP001326199">
    <property type="component" value="Unassembled WGS sequence"/>
</dbReference>
<evidence type="ECO:0000313" key="3">
    <source>
        <dbReference type="Proteomes" id="UP001326199"/>
    </source>
</evidence>
<sequence>MLTVRSQALEGNPNQGSSRIERRAIALFIPILGFGTHSSQKNLAALMKGEYPSMNQQESRFRREKSRTFTRMRQEPTETFIERPGEPLMTLLLRGYLRPRRNDTSLHCRRTLAQFTYRTLESTQERDDNQVMLKWSRKHRHDINSSKYPLLMVDQLWLWILDDKDNTVVTCCPDSDSDHPTTNDSLLYHMRARLKSKNSRPLIQSGLELANLIIKCSVTFLRRQGPLHASLQETFETSINEISNELSQQFKSFQELVKRLDAKKKITQREKLKLTDKLFELTKETALVSNIMDIQNELKTIRSVFLAQQEAIRQFRELAPMFSSCSTSAETNQPKKKKAMRKPLRENQVKDNVKLIKSNIEAVDELARDAENIHRELNNLLDLKQKLANVWEARFARIGTEQARRQGNVRRILIQFKLYYQ</sequence>
<proteinExistence type="predicted"/>
<evidence type="ECO:0000313" key="2">
    <source>
        <dbReference type="EMBL" id="KAK4673975.1"/>
    </source>
</evidence>
<dbReference type="GeneID" id="87928567"/>
<dbReference type="PANTHER" id="PTHR47685">
    <property type="entry name" value="MAGNESIUM TRANSPORT PROTEIN CORA"/>
    <property type="match status" value="1"/>
</dbReference>
<dbReference type="EMBL" id="JAFFHB010000001">
    <property type="protein sequence ID" value="KAK4673975.1"/>
    <property type="molecule type" value="Genomic_DNA"/>
</dbReference>
<keyword evidence="3" id="KW-1185">Reference proteome</keyword>
<dbReference type="PANTHER" id="PTHR47685:SF1">
    <property type="entry name" value="MAGNESIUM TRANSPORT PROTEIN CORA"/>
    <property type="match status" value="1"/>
</dbReference>
<name>A0ABR0I0U0_9PEZI</name>
<dbReference type="RefSeq" id="XP_062771297.1">
    <property type="nucleotide sequence ID" value="XM_062908224.1"/>
</dbReference>
<comment type="caution">
    <text evidence="2">The sequence shown here is derived from an EMBL/GenBank/DDBJ whole genome shotgun (WGS) entry which is preliminary data.</text>
</comment>
<keyword evidence="1" id="KW-0175">Coiled coil</keyword>
<gene>
    <name evidence="2" type="ORF">QC763_116530</name>
</gene>
<protein>
    <submittedName>
        <fullName evidence="2">Uncharacterized protein</fullName>
    </submittedName>
</protein>
<feature type="coiled-coil region" evidence="1">
    <location>
        <begin position="360"/>
        <end position="390"/>
    </location>
</feature>